<dbReference type="CDD" id="cd00161">
    <property type="entry name" value="beta-trefoil_Ricin-like"/>
    <property type="match status" value="1"/>
</dbReference>
<accession>A0ABT1I9P5</accession>
<feature type="chain" id="PRO_5046900290" evidence="1">
    <location>
        <begin position="27"/>
        <end position="195"/>
    </location>
</feature>
<dbReference type="PROSITE" id="PS50231">
    <property type="entry name" value="RICIN_B_LECTIN"/>
    <property type="match status" value="1"/>
</dbReference>
<dbReference type="SMART" id="SM00458">
    <property type="entry name" value="RICIN"/>
    <property type="match status" value="1"/>
</dbReference>
<dbReference type="RefSeq" id="WP_253886352.1">
    <property type="nucleotide sequence ID" value="NZ_BAAAVB010000004.1"/>
</dbReference>
<keyword evidence="4" id="KW-1185">Reference proteome</keyword>
<evidence type="ECO:0000259" key="2">
    <source>
        <dbReference type="SMART" id="SM00458"/>
    </source>
</evidence>
<dbReference type="InterPro" id="IPR035992">
    <property type="entry name" value="Ricin_B-like_lectins"/>
</dbReference>
<gene>
    <name evidence="3" type="ORF">LV75_001840</name>
</gene>
<evidence type="ECO:0000313" key="3">
    <source>
        <dbReference type="EMBL" id="MCP2269352.1"/>
    </source>
</evidence>
<evidence type="ECO:0000256" key="1">
    <source>
        <dbReference type="SAM" id="SignalP"/>
    </source>
</evidence>
<dbReference type="Gene3D" id="2.80.10.50">
    <property type="match status" value="2"/>
</dbReference>
<dbReference type="Pfam" id="PF00652">
    <property type="entry name" value="Ricin_B_lectin"/>
    <property type="match status" value="1"/>
</dbReference>
<dbReference type="SUPFAM" id="SSF50370">
    <property type="entry name" value="Ricin B-like lectins"/>
    <property type="match status" value="1"/>
</dbReference>
<dbReference type="EMBL" id="JAMTCO010000004">
    <property type="protein sequence ID" value="MCP2269352.1"/>
    <property type="molecule type" value="Genomic_DNA"/>
</dbReference>
<reference evidence="3 4" key="1">
    <citation type="submission" date="2022-06" db="EMBL/GenBank/DDBJ databases">
        <title>Genomic Encyclopedia of Archaeal and Bacterial Type Strains, Phase II (KMG-II): from individual species to whole genera.</title>
        <authorList>
            <person name="Goeker M."/>
        </authorList>
    </citation>
    <scope>NUCLEOTIDE SEQUENCE [LARGE SCALE GENOMIC DNA]</scope>
    <source>
        <strain evidence="3 4">DSM 44255</strain>
    </source>
</reference>
<dbReference type="Proteomes" id="UP001205185">
    <property type="component" value="Unassembled WGS sequence"/>
</dbReference>
<feature type="signal peptide" evidence="1">
    <location>
        <begin position="1"/>
        <end position="26"/>
    </location>
</feature>
<comment type="caution">
    <text evidence="3">The sequence shown here is derived from an EMBL/GenBank/DDBJ whole genome shotgun (WGS) entry which is preliminary data.</text>
</comment>
<evidence type="ECO:0000313" key="4">
    <source>
        <dbReference type="Proteomes" id="UP001205185"/>
    </source>
</evidence>
<protein>
    <submittedName>
        <fullName evidence="3">Ricin-type beta-trefoil lectin domain-containing protein</fullName>
    </submittedName>
</protein>
<organism evidence="3 4">
    <name type="scientific">Actinokineospora diospyrosa</name>
    <dbReference type="NCBI Taxonomy" id="103728"/>
    <lineage>
        <taxon>Bacteria</taxon>
        <taxon>Bacillati</taxon>
        <taxon>Actinomycetota</taxon>
        <taxon>Actinomycetes</taxon>
        <taxon>Pseudonocardiales</taxon>
        <taxon>Pseudonocardiaceae</taxon>
        <taxon>Actinokineospora</taxon>
    </lineage>
</organism>
<keyword evidence="1" id="KW-0732">Signal</keyword>
<feature type="domain" description="Ricin B lectin" evidence="2">
    <location>
        <begin position="55"/>
        <end position="193"/>
    </location>
</feature>
<dbReference type="InterPro" id="IPR000772">
    <property type="entry name" value="Ricin_B_lectin"/>
</dbReference>
<sequence length="195" mass="20921">MRKRLKLAVAIAAVALPLLTTTPGSASPTTGSAERLPVGATLASGKSTSAPAASAWVRIRSLYGNKDQCLDADANAGGNGTRVQVWTCNGSSQQAWLTYSDSYRLVNGRFGRCLDADLNGGGANGTKLQLWDCNGSTQQSWYRRGGGDVALYNIRFSNNDNTVVDRDANQPGNGARAQLWVKNFQPQQWWVIEAL</sequence>
<name>A0ABT1I9P5_9PSEU</name>
<proteinExistence type="predicted"/>